<reference evidence="2" key="1">
    <citation type="submission" date="2019-05" db="EMBL/GenBank/DDBJ databases">
        <title>Annotation for the trematode Fasciolopsis buski.</title>
        <authorList>
            <person name="Choi Y.-J."/>
        </authorList>
    </citation>
    <scope>NUCLEOTIDE SEQUENCE</scope>
    <source>
        <strain evidence="2">HT</strain>
        <tissue evidence="2">Whole worm</tissue>
    </source>
</reference>
<dbReference type="Proteomes" id="UP000728185">
    <property type="component" value="Unassembled WGS sequence"/>
</dbReference>
<evidence type="ECO:0008006" key="4">
    <source>
        <dbReference type="Google" id="ProtNLM"/>
    </source>
</evidence>
<feature type="compositionally biased region" description="Basic residues" evidence="1">
    <location>
        <begin position="107"/>
        <end position="120"/>
    </location>
</feature>
<evidence type="ECO:0000313" key="2">
    <source>
        <dbReference type="EMBL" id="KAA0200285.1"/>
    </source>
</evidence>
<evidence type="ECO:0000256" key="1">
    <source>
        <dbReference type="SAM" id="MobiDB-lite"/>
    </source>
</evidence>
<comment type="caution">
    <text evidence="2">The sequence shown here is derived from an EMBL/GenBank/DDBJ whole genome shotgun (WGS) entry which is preliminary data.</text>
</comment>
<feature type="region of interest" description="Disordered" evidence="1">
    <location>
        <begin position="81"/>
        <end position="120"/>
    </location>
</feature>
<keyword evidence="3" id="KW-1185">Reference proteome</keyword>
<proteinExistence type="predicted"/>
<dbReference type="AlphaFoldDB" id="A0A8E0S337"/>
<dbReference type="OrthoDB" id="6288820at2759"/>
<evidence type="ECO:0000313" key="3">
    <source>
        <dbReference type="Proteomes" id="UP000728185"/>
    </source>
</evidence>
<dbReference type="EMBL" id="LUCM01000630">
    <property type="protein sequence ID" value="KAA0200285.1"/>
    <property type="molecule type" value="Genomic_DNA"/>
</dbReference>
<feature type="compositionally biased region" description="Polar residues" evidence="1">
    <location>
        <begin position="144"/>
        <end position="172"/>
    </location>
</feature>
<feature type="region of interest" description="Disordered" evidence="1">
    <location>
        <begin position="187"/>
        <end position="260"/>
    </location>
</feature>
<protein>
    <recommendedName>
        <fullName evidence="4">Protein kinase domain-containing protein</fullName>
    </recommendedName>
</protein>
<feature type="region of interest" description="Disordered" evidence="1">
    <location>
        <begin position="137"/>
        <end position="172"/>
    </location>
</feature>
<organism evidence="2 3">
    <name type="scientific">Fasciolopsis buskii</name>
    <dbReference type="NCBI Taxonomy" id="27845"/>
    <lineage>
        <taxon>Eukaryota</taxon>
        <taxon>Metazoa</taxon>
        <taxon>Spiralia</taxon>
        <taxon>Lophotrochozoa</taxon>
        <taxon>Platyhelminthes</taxon>
        <taxon>Trematoda</taxon>
        <taxon>Digenea</taxon>
        <taxon>Plagiorchiida</taxon>
        <taxon>Echinostomata</taxon>
        <taxon>Echinostomatoidea</taxon>
        <taxon>Fasciolidae</taxon>
        <taxon>Fasciolopsis</taxon>
    </lineage>
</organism>
<feature type="compositionally biased region" description="Polar residues" evidence="1">
    <location>
        <begin position="81"/>
        <end position="106"/>
    </location>
</feature>
<sequence>MAEPSRSDRSARRRTCSSENHWFDASLIPKSHTMGYETGNNFHTASTDNETYDLGRQFSKIAVDAFRSDIDKVERIHAIDQRSSVCQDRVASRSSESGEARQTTGTRVHHHSQPRQHRHWQYQTQVNQNVPSCQHAEMVRSTPRAGSTSSSRSVLTNRSHPLTPSNSKNTSNLTFTTFLEGIKRTTKLHNAPSQPVLMHTSSCGSDESAEQNLPQDTQSPKRPFSIHLTSKVDQQHRRPHYHHQMPSSPDSSLSEKVDHSMPPGCKMRLAPSCPSQLGPTMLGLVNANSPERTNITKTTLTTTVTTASTATTNLTTIAPSCLDNTVTNPINTAKSCQKSMSKDRVCAAPIRSGTFGLYNIQETIGVGNFSQVKLATHVLTKG</sequence>
<accession>A0A8E0S337</accession>
<name>A0A8E0S337_9TREM</name>
<gene>
    <name evidence="2" type="ORF">FBUS_06118</name>
</gene>
<feature type="compositionally biased region" description="Polar residues" evidence="1">
    <location>
        <begin position="199"/>
        <end position="220"/>
    </location>
</feature>